<evidence type="ECO:0000313" key="3">
    <source>
        <dbReference type="Proteomes" id="UP000265618"/>
    </source>
</evidence>
<organism evidence="2 3">
    <name type="scientific">Kipferlia bialata</name>
    <dbReference type="NCBI Taxonomy" id="797122"/>
    <lineage>
        <taxon>Eukaryota</taxon>
        <taxon>Metamonada</taxon>
        <taxon>Carpediemonas-like organisms</taxon>
        <taxon>Kipferlia</taxon>
    </lineage>
</organism>
<protein>
    <submittedName>
        <fullName evidence="2">Uncharacterized protein</fullName>
    </submittedName>
</protein>
<feature type="region of interest" description="Disordered" evidence="1">
    <location>
        <begin position="333"/>
        <end position="354"/>
    </location>
</feature>
<feature type="compositionally biased region" description="Basic and acidic residues" evidence="1">
    <location>
        <begin position="334"/>
        <end position="346"/>
    </location>
</feature>
<evidence type="ECO:0000256" key="1">
    <source>
        <dbReference type="SAM" id="MobiDB-lite"/>
    </source>
</evidence>
<proteinExistence type="predicted"/>
<name>A0A9K3CXA9_9EUKA</name>
<keyword evidence="3" id="KW-1185">Reference proteome</keyword>
<sequence length="454" mass="49426">MCIKQYCVLAQDSAGNLVELSRTYTPEGQVVYQYHNLSSVLHAPTLSIAVPPAGCVYRGERNRAHLVCICLTKGDTPTLVMFHRLGNRRYWGYQTFQEQNNIPTLHPRSSALSVFYDTQLHVSYVDVRGVVVMLTRTQEKPPIWTSEDLYSGREVPRTLSGFVFAAQPNMLFVDNGGLVHRLTKRSFFSWGHRVLSNTVSSRESGLLSCNGRVSVYKTSKALHIFMTTPQGLIVRLSMSGFGYRTVSVTELTDKAKAPLSLSPPHVFTPPYPLAPLCVGYVSVSGAICLLYQDTSDMDTWYFENISAQTGLSIPSCDAKMPALPSVGRHYIRASGRDGDSDNHTESETGPALSEMSTLDARQALSEAFPDCDSASVIVPSVRGSYVILSRTHGRGDASTGGTPSVPQTSVGGGSKPAAQVCMCVRNGEGRALLIEGMPSEGWRVVDVTNRASQG</sequence>
<feature type="compositionally biased region" description="Polar residues" evidence="1">
    <location>
        <begin position="399"/>
        <end position="409"/>
    </location>
</feature>
<dbReference type="EMBL" id="BDIP01001321">
    <property type="protein sequence ID" value="GIQ84140.1"/>
    <property type="molecule type" value="Genomic_DNA"/>
</dbReference>
<accession>A0A9K3CXA9</accession>
<gene>
    <name evidence="2" type="ORF">KIPB_005583</name>
</gene>
<dbReference type="Proteomes" id="UP000265618">
    <property type="component" value="Unassembled WGS sequence"/>
</dbReference>
<comment type="caution">
    <text evidence="2">The sequence shown here is derived from an EMBL/GenBank/DDBJ whole genome shotgun (WGS) entry which is preliminary data.</text>
</comment>
<evidence type="ECO:0000313" key="2">
    <source>
        <dbReference type="EMBL" id="GIQ84140.1"/>
    </source>
</evidence>
<reference evidence="2 3" key="1">
    <citation type="journal article" date="2018" name="PLoS ONE">
        <title>The draft genome of Kipferlia bialata reveals reductive genome evolution in fornicate parasites.</title>
        <authorList>
            <person name="Tanifuji G."/>
            <person name="Takabayashi S."/>
            <person name="Kume K."/>
            <person name="Takagi M."/>
            <person name="Nakayama T."/>
            <person name="Kamikawa R."/>
            <person name="Inagaki Y."/>
            <person name="Hashimoto T."/>
        </authorList>
    </citation>
    <scope>NUCLEOTIDE SEQUENCE [LARGE SCALE GENOMIC DNA]</scope>
    <source>
        <strain evidence="2">NY0173</strain>
    </source>
</reference>
<feature type="region of interest" description="Disordered" evidence="1">
    <location>
        <begin position="392"/>
        <end position="415"/>
    </location>
</feature>
<dbReference type="AlphaFoldDB" id="A0A9K3CXA9"/>